<dbReference type="GO" id="GO:0000981">
    <property type="term" value="F:DNA-binding transcription factor activity, RNA polymerase II-specific"/>
    <property type="evidence" value="ECO:0007669"/>
    <property type="project" value="InterPro"/>
</dbReference>
<dbReference type="SUPFAM" id="SSF46689">
    <property type="entry name" value="Homeodomain-like"/>
    <property type="match status" value="2"/>
</dbReference>
<feature type="region of interest" description="Disordered" evidence="18">
    <location>
        <begin position="308"/>
        <end position="329"/>
    </location>
</feature>
<feature type="domain" description="Homeobox" evidence="20">
    <location>
        <begin position="322"/>
        <end position="382"/>
    </location>
</feature>
<dbReference type="GO" id="GO:0003723">
    <property type="term" value="F:RNA binding"/>
    <property type="evidence" value="ECO:0007669"/>
    <property type="project" value="UniProtKB-UniRule"/>
</dbReference>
<dbReference type="GO" id="GO:0021884">
    <property type="term" value="P:forebrain neuron development"/>
    <property type="evidence" value="ECO:0007669"/>
    <property type="project" value="TreeGrafter"/>
</dbReference>
<feature type="DNA-binding region" description="Homeobox" evidence="14">
    <location>
        <begin position="733"/>
        <end position="792"/>
    </location>
</feature>
<dbReference type="Pfam" id="PF00046">
    <property type="entry name" value="Homeodomain"/>
    <property type="match status" value="2"/>
</dbReference>
<evidence type="ECO:0000259" key="20">
    <source>
        <dbReference type="PROSITE" id="PS50071"/>
    </source>
</evidence>
<evidence type="ECO:0000256" key="14">
    <source>
        <dbReference type="PROSITE-ProRule" id="PRU00108"/>
    </source>
</evidence>
<dbReference type="CDD" id="cd09382">
    <property type="entry name" value="LIM2_Lhx6"/>
    <property type="match status" value="2"/>
</dbReference>
<feature type="DNA-binding region" description="Homeobox" evidence="14">
    <location>
        <begin position="324"/>
        <end position="383"/>
    </location>
</feature>
<dbReference type="AlphaFoldDB" id="A0A8J6GU87"/>
<dbReference type="PANTHER" id="PTHR24208:SF121">
    <property type="entry name" value="LIM_HOMEOBOX PROTEIN LHX6"/>
    <property type="match status" value="1"/>
</dbReference>
<dbReference type="InterPro" id="IPR012677">
    <property type="entry name" value="Nucleotide-bd_a/b_plait_sf"/>
</dbReference>
<evidence type="ECO:0000256" key="13">
    <source>
        <dbReference type="ARBA" id="ARBA00030780"/>
    </source>
</evidence>
<evidence type="ECO:0000256" key="16">
    <source>
        <dbReference type="PROSITE-ProRule" id="PRU00176"/>
    </source>
</evidence>
<feature type="domain" description="LIM zinc-binding" evidence="19">
    <location>
        <begin position="582"/>
        <end position="642"/>
    </location>
</feature>
<feature type="region of interest" description="Disordered" evidence="18">
    <location>
        <begin position="717"/>
        <end position="738"/>
    </location>
</feature>
<name>A0A8J6GU87_MICOH</name>
<dbReference type="InterPro" id="IPR035979">
    <property type="entry name" value="RBD_domain_sf"/>
</dbReference>
<dbReference type="Gene3D" id="3.30.70.330">
    <property type="match status" value="1"/>
</dbReference>
<dbReference type="InterPro" id="IPR001781">
    <property type="entry name" value="Znf_LIM"/>
</dbReference>
<dbReference type="Pfam" id="PF00076">
    <property type="entry name" value="RRM_1"/>
    <property type="match status" value="1"/>
</dbReference>
<organism evidence="22 23">
    <name type="scientific">Microtus ochrogaster</name>
    <name type="common">Prairie vole</name>
    <dbReference type="NCBI Taxonomy" id="79684"/>
    <lineage>
        <taxon>Eukaryota</taxon>
        <taxon>Metazoa</taxon>
        <taxon>Chordata</taxon>
        <taxon>Craniata</taxon>
        <taxon>Vertebrata</taxon>
        <taxon>Euteleostomi</taxon>
        <taxon>Mammalia</taxon>
        <taxon>Eutheria</taxon>
        <taxon>Euarchontoglires</taxon>
        <taxon>Glires</taxon>
        <taxon>Rodentia</taxon>
        <taxon>Myomorpha</taxon>
        <taxon>Muroidea</taxon>
        <taxon>Cricetidae</taxon>
        <taxon>Arvicolinae</taxon>
        <taxon>Microtus</taxon>
    </lineage>
</organism>
<dbReference type="InterPro" id="IPR050453">
    <property type="entry name" value="LIM_Homeobox_TF"/>
</dbReference>
<evidence type="ECO:0000256" key="11">
    <source>
        <dbReference type="ARBA" id="ARBA00023163"/>
    </source>
</evidence>
<dbReference type="PROSITE" id="PS50102">
    <property type="entry name" value="RRM"/>
    <property type="match status" value="1"/>
</dbReference>
<dbReference type="FunFam" id="3.30.70.330:FF:000185">
    <property type="entry name" value="Probable RNA-binding protein 18"/>
    <property type="match status" value="1"/>
</dbReference>
<comment type="subcellular location">
    <subcellularLocation>
        <location evidence="1 14 17">Nucleus</location>
    </subcellularLocation>
</comment>
<dbReference type="PROSITE" id="PS00478">
    <property type="entry name" value="LIM_DOMAIN_1"/>
    <property type="match status" value="2"/>
</dbReference>
<keyword evidence="8 15" id="KW-0440">LIM domain</keyword>
<feature type="region of interest" description="Disordered" evidence="18">
    <location>
        <begin position="549"/>
        <end position="579"/>
    </location>
</feature>
<dbReference type="GO" id="GO:0046872">
    <property type="term" value="F:metal ion binding"/>
    <property type="evidence" value="ECO:0007669"/>
    <property type="project" value="UniProtKB-KW"/>
</dbReference>
<reference evidence="22" key="1">
    <citation type="submission" date="2020-03" db="EMBL/GenBank/DDBJ databases">
        <title>Studies in the Genomics of Life Span.</title>
        <authorList>
            <person name="Glass D."/>
        </authorList>
    </citation>
    <scope>NUCLEOTIDE SEQUENCE</scope>
    <source>
        <strain evidence="22">LTLLF</strain>
        <tissue evidence="22">Muscle</tissue>
    </source>
</reference>
<evidence type="ECO:0000256" key="6">
    <source>
        <dbReference type="ARBA" id="ARBA00022884"/>
    </source>
</evidence>
<evidence type="ECO:0000256" key="12">
    <source>
        <dbReference type="ARBA" id="ARBA00023242"/>
    </source>
</evidence>
<feature type="domain" description="LIM zinc-binding" evidence="19">
    <location>
        <begin position="234"/>
        <end position="296"/>
    </location>
</feature>
<evidence type="ECO:0000256" key="4">
    <source>
        <dbReference type="ARBA" id="ARBA00022737"/>
    </source>
</evidence>
<keyword evidence="12 14" id="KW-0539">Nucleus</keyword>
<dbReference type="InterPro" id="IPR000504">
    <property type="entry name" value="RRM_dom"/>
</dbReference>
<dbReference type="InterPro" id="IPR001356">
    <property type="entry name" value="HD"/>
</dbReference>
<dbReference type="InterPro" id="IPR009057">
    <property type="entry name" value="Homeodomain-like_sf"/>
</dbReference>
<dbReference type="EMBL" id="JAATJU010017950">
    <property type="protein sequence ID" value="KAH0517062.1"/>
    <property type="molecule type" value="Genomic_DNA"/>
</dbReference>
<keyword evidence="6 16" id="KW-0694">RNA-binding</keyword>
<evidence type="ECO:0000259" key="21">
    <source>
        <dbReference type="PROSITE" id="PS50102"/>
    </source>
</evidence>
<dbReference type="GO" id="GO:0005634">
    <property type="term" value="C:nucleus"/>
    <property type="evidence" value="ECO:0007669"/>
    <property type="project" value="UniProtKB-SubCell"/>
</dbReference>
<keyword evidence="3 15" id="KW-0479">Metal-binding</keyword>
<feature type="region of interest" description="Disordered" evidence="18">
    <location>
        <begin position="448"/>
        <end position="478"/>
    </location>
</feature>
<feature type="domain" description="Homeobox" evidence="20">
    <location>
        <begin position="731"/>
        <end position="791"/>
    </location>
</feature>
<evidence type="ECO:0000256" key="8">
    <source>
        <dbReference type="ARBA" id="ARBA00023038"/>
    </source>
</evidence>
<keyword evidence="11" id="KW-0804">Transcription</keyword>
<evidence type="ECO:0000256" key="2">
    <source>
        <dbReference type="ARBA" id="ARBA00021141"/>
    </source>
</evidence>
<evidence type="ECO:0000256" key="5">
    <source>
        <dbReference type="ARBA" id="ARBA00022833"/>
    </source>
</evidence>
<dbReference type="CDD" id="cd12355">
    <property type="entry name" value="RRM_RBM18"/>
    <property type="match status" value="1"/>
</dbReference>
<sequence>MEAETKTLPLEKASILSEGSLQEGHRLWIGNLDPKITEYHLLKLLQKFGKVKQFDFLFHKSGALEGQPRGYCFVNFETKQEAEQAIQCLNGKLALSKKLVVRWAHAQVKRYDHNKNDKILPISLEPSSSTEPTQSNLRQEKDYSLLQNSLEVSEMMATFQSSKSKWAPHLKSSSIVLVDVNGLSQQGDKVNNLIWHVRCLECSVCRTSLRQQNSCYIKNKEIYCKMDYFSRFGTKCARCGRQIYASDWVRRARGNAYHLACFACFSCKRQLSTGEEFGLVEEKVLCRIHYDTMIENLKRAAENGNGLTLEGAVPSEQDSQPKPAKRARTSFTAEQLQVMQAQFAQDNNPDAQTLQKLADMTGLSRRVIQVWFQNCRARHKKHTPQHPVPPSGAPPSRLPSALSDDIHYSPFSSPERARMVTLHGYIESQVQCGQVHCRLPYTAPPVHLKADMDGPLSNRGEKGARGPPPRRSRCCAPAEPSASVPMYWKHESAAPALPEGCRLPAEGGPATDQVMAQPGSGCKATTRCLEGTAPPAMAQSDTEALAGALDKDEGRASPCTPSTPSVCSPPSAASSVPSAGKNICSSCGLEILDRYLLKVNNLIWHVRCLECSVCRTSLRQQNSCYIKNKEIYCKMDYFSRFGTKCARCGRQIYASDWVRRARGNAYHLACFACFSCKRQLSTGEEFGLVEEKVLCRIHYDTMIENLKRAAENGNGLTLEGAVPSEQDSQPKPAKRARTSFTAEQLQVMQAQFAQDNNPDAQTLQKLADMTGLSRRVIQVWFQNCRARHKKHTPQHPVPPSGAPPSRLPSALSDDIHYSPFSSPERARMVTLHGYIESQVQCGQVHCRLPYTAPPVHLKADMDGPLSNRGEKNQNPPGAAETLSEKAGSQKCGISMKTSSLPFLIKQESSLTADHSSNGKLSHESPTVSYFTGFLPPTLAFIYYFLRTISEF</sequence>
<dbReference type="Pfam" id="PF00412">
    <property type="entry name" value="LIM"/>
    <property type="match status" value="4"/>
</dbReference>
<dbReference type="FunFam" id="2.10.110.10:FF:000031">
    <property type="entry name" value="LIM homeobox 6, isoform CRA_b"/>
    <property type="match status" value="2"/>
</dbReference>
<dbReference type="SMART" id="SM00360">
    <property type="entry name" value="RRM"/>
    <property type="match status" value="1"/>
</dbReference>
<dbReference type="CDD" id="cd00086">
    <property type="entry name" value="homeodomain"/>
    <property type="match status" value="2"/>
</dbReference>
<comment type="caution">
    <text evidence="22">The sequence shown here is derived from an EMBL/GenBank/DDBJ whole genome shotgun (WGS) entry which is preliminary data.</text>
</comment>
<evidence type="ECO:0000256" key="9">
    <source>
        <dbReference type="ARBA" id="ARBA00023125"/>
    </source>
</evidence>
<dbReference type="SMART" id="SM00389">
    <property type="entry name" value="HOX"/>
    <property type="match status" value="2"/>
</dbReference>
<proteinExistence type="predicted"/>
<evidence type="ECO:0000256" key="17">
    <source>
        <dbReference type="RuleBase" id="RU000682"/>
    </source>
</evidence>
<dbReference type="Proteomes" id="UP000710432">
    <property type="component" value="Unassembled WGS sequence"/>
</dbReference>
<dbReference type="FunFam" id="2.10.110.10:FF:000023">
    <property type="entry name" value="LIM homeobox 6"/>
    <property type="match status" value="2"/>
</dbReference>
<keyword evidence="5 15" id="KW-0862">Zinc</keyword>
<evidence type="ECO:0000313" key="22">
    <source>
        <dbReference type="EMBL" id="KAH0517062.1"/>
    </source>
</evidence>
<feature type="region of interest" description="Disordered" evidence="18">
    <location>
        <begin position="858"/>
        <end position="889"/>
    </location>
</feature>
<evidence type="ECO:0000256" key="10">
    <source>
        <dbReference type="ARBA" id="ARBA00023155"/>
    </source>
</evidence>
<evidence type="ECO:0000259" key="19">
    <source>
        <dbReference type="PROSITE" id="PS50023"/>
    </source>
</evidence>
<feature type="region of interest" description="Disordered" evidence="18">
    <location>
        <begin position="787"/>
        <end position="819"/>
    </location>
</feature>
<dbReference type="Gene3D" id="2.10.110.10">
    <property type="entry name" value="Cysteine Rich Protein"/>
    <property type="match status" value="4"/>
</dbReference>
<feature type="domain" description="RRM" evidence="21">
    <location>
        <begin position="25"/>
        <end position="106"/>
    </location>
</feature>
<dbReference type="SMART" id="SM00132">
    <property type="entry name" value="LIM"/>
    <property type="match status" value="4"/>
</dbReference>
<dbReference type="InterPro" id="IPR039157">
    <property type="entry name" value="RBM18_RRM"/>
</dbReference>
<protein>
    <recommendedName>
        <fullName evidence="2">Probable RNA-binding protein 18</fullName>
    </recommendedName>
    <alternativeName>
        <fullName evidence="13">RNA-binding motif protein 18</fullName>
    </alternativeName>
</protein>
<evidence type="ECO:0000256" key="1">
    <source>
        <dbReference type="ARBA" id="ARBA00004123"/>
    </source>
</evidence>
<keyword evidence="7" id="KW-0805">Transcription regulation</keyword>
<dbReference type="FunFam" id="1.10.10.60:FF:000050">
    <property type="entry name" value="LIM homeobox 6"/>
    <property type="match status" value="2"/>
</dbReference>
<feature type="domain" description="LIM zinc-binding" evidence="19">
    <location>
        <begin position="643"/>
        <end position="705"/>
    </location>
</feature>
<feature type="compositionally biased region" description="Pro residues" evidence="18">
    <location>
        <begin position="386"/>
        <end position="397"/>
    </location>
</feature>
<dbReference type="SUPFAM" id="SSF54928">
    <property type="entry name" value="RNA-binding domain, RBD"/>
    <property type="match status" value="1"/>
</dbReference>
<feature type="compositionally biased region" description="Pro residues" evidence="18">
    <location>
        <begin position="795"/>
        <end position="806"/>
    </location>
</feature>
<dbReference type="PROSITE" id="PS50023">
    <property type="entry name" value="LIM_DOMAIN_2"/>
    <property type="match status" value="3"/>
</dbReference>
<keyword evidence="10 14" id="KW-0371">Homeobox</keyword>
<dbReference type="SUPFAM" id="SSF57716">
    <property type="entry name" value="Glucocorticoid receptor-like (DNA-binding domain)"/>
    <property type="match status" value="3"/>
</dbReference>
<accession>A0A8J6GU87</accession>
<dbReference type="GO" id="GO:0000977">
    <property type="term" value="F:RNA polymerase II transcription regulatory region sequence-specific DNA binding"/>
    <property type="evidence" value="ECO:0007669"/>
    <property type="project" value="TreeGrafter"/>
</dbReference>
<evidence type="ECO:0000256" key="18">
    <source>
        <dbReference type="SAM" id="MobiDB-lite"/>
    </source>
</evidence>
<dbReference type="PROSITE" id="PS50071">
    <property type="entry name" value="HOMEOBOX_2"/>
    <property type="match status" value="2"/>
</dbReference>
<feature type="region of interest" description="Disordered" evidence="18">
    <location>
        <begin position="378"/>
        <end position="410"/>
    </location>
</feature>
<dbReference type="CDD" id="cd09380">
    <property type="entry name" value="LIM1_Lhx6"/>
    <property type="match status" value="1"/>
</dbReference>
<evidence type="ECO:0000256" key="3">
    <source>
        <dbReference type="ARBA" id="ARBA00022723"/>
    </source>
</evidence>
<dbReference type="PROSITE" id="PS00027">
    <property type="entry name" value="HOMEOBOX_1"/>
    <property type="match status" value="2"/>
</dbReference>
<gene>
    <name evidence="22" type="ORF">LTLLF_122685</name>
</gene>
<evidence type="ECO:0000313" key="23">
    <source>
        <dbReference type="Proteomes" id="UP000710432"/>
    </source>
</evidence>
<evidence type="ECO:0000256" key="7">
    <source>
        <dbReference type="ARBA" id="ARBA00023015"/>
    </source>
</evidence>
<dbReference type="InterPro" id="IPR017970">
    <property type="entry name" value="Homeobox_CS"/>
</dbReference>
<evidence type="ECO:0000256" key="15">
    <source>
        <dbReference type="PROSITE-ProRule" id="PRU00125"/>
    </source>
</evidence>
<dbReference type="PANTHER" id="PTHR24208">
    <property type="entry name" value="LIM/HOMEOBOX PROTEIN LHX"/>
    <property type="match status" value="1"/>
</dbReference>
<keyword evidence="4" id="KW-0677">Repeat</keyword>
<keyword evidence="9 14" id="KW-0238">DNA-binding</keyword>
<feature type="compositionally biased region" description="Low complexity" evidence="18">
    <location>
        <begin position="556"/>
        <end position="579"/>
    </location>
</feature>
<dbReference type="Gene3D" id="1.10.10.60">
    <property type="entry name" value="Homeodomain-like"/>
    <property type="match status" value="2"/>
</dbReference>